<keyword evidence="5" id="KW-0378">Hydrolase</keyword>
<dbReference type="PROSITE" id="PS51820">
    <property type="entry name" value="PA14"/>
    <property type="match status" value="1"/>
</dbReference>
<dbReference type="InterPro" id="IPR037524">
    <property type="entry name" value="PA14/GLEYA"/>
</dbReference>
<dbReference type="EMBL" id="CP055898">
    <property type="protein sequence ID" value="QKX54115.1"/>
    <property type="molecule type" value="Genomic_DNA"/>
</dbReference>
<dbReference type="PRINTS" id="PR00133">
    <property type="entry name" value="GLHYDRLASE3"/>
</dbReference>
<dbReference type="Gene3D" id="3.20.20.300">
    <property type="entry name" value="Glycoside hydrolase, family 3, N-terminal domain"/>
    <property type="match status" value="1"/>
</dbReference>
<accession>A0A7H8QKV7</accession>
<dbReference type="PANTHER" id="PTHR42715:SF10">
    <property type="entry name" value="BETA-GLUCOSIDASE"/>
    <property type="match status" value="1"/>
</dbReference>
<reference evidence="14" key="1">
    <citation type="submission" date="2020-06" db="EMBL/GenBank/DDBJ databases">
        <title>A chromosome-scale genome assembly of Talaromyces rugulosus W13939.</title>
        <authorList>
            <person name="Wang B."/>
            <person name="Guo L."/>
            <person name="Ye K."/>
            <person name="Wang L."/>
        </authorList>
    </citation>
    <scope>NUCLEOTIDE SEQUENCE [LARGE SCALE GENOMIC DNA]</scope>
    <source>
        <strain evidence="14">W13939</strain>
    </source>
</reference>
<evidence type="ECO:0000256" key="7">
    <source>
        <dbReference type="ARBA" id="ARBA00023180"/>
    </source>
</evidence>
<evidence type="ECO:0000259" key="12">
    <source>
        <dbReference type="PROSITE" id="PS51820"/>
    </source>
</evidence>
<dbReference type="SUPFAM" id="SSF52279">
    <property type="entry name" value="Beta-D-glucan exohydrolase, C-terminal domain"/>
    <property type="match status" value="1"/>
</dbReference>
<dbReference type="GO" id="GO:0008422">
    <property type="term" value="F:beta-glucosidase activity"/>
    <property type="evidence" value="ECO:0007669"/>
    <property type="project" value="UniProtKB-EC"/>
</dbReference>
<dbReference type="Gene3D" id="2.60.120.260">
    <property type="entry name" value="Galactose-binding domain-like"/>
    <property type="match status" value="1"/>
</dbReference>
<comment type="pathway">
    <text evidence="2">Glycan metabolism; cellulose degradation.</text>
</comment>
<dbReference type="UniPathway" id="UPA00696"/>
<keyword evidence="11" id="KW-0732">Signal</keyword>
<dbReference type="SMART" id="SM01217">
    <property type="entry name" value="Fn3_like"/>
    <property type="match status" value="1"/>
</dbReference>
<feature type="chain" id="PRO_5028900024" description="beta-glucosidase" evidence="11">
    <location>
        <begin position="22"/>
        <end position="859"/>
    </location>
</feature>
<keyword evidence="7" id="KW-0325">Glycoprotein</keyword>
<evidence type="ECO:0000256" key="3">
    <source>
        <dbReference type="ARBA" id="ARBA00005336"/>
    </source>
</evidence>
<feature type="signal peptide" evidence="11">
    <location>
        <begin position="1"/>
        <end position="21"/>
    </location>
</feature>
<dbReference type="InterPro" id="IPR050288">
    <property type="entry name" value="Cellulose_deg_GH3"/>
</dbReference>
<dbReference type="Pfam" id="PF14310">
    <property type="entry name" value="Fn3-like"/>
    <property type="match status" value="1"/>
</dbReference>
<keyword evidence="8" id="KW-0119">Carbohydrate metabolism</keyword>
<protein>
    <recommendedName>
        <fullName evidence="4">beta-glucosidase</fullName>
        <ecNumber evidence="4">3.2.1.21</ecNumber>
    </recommendedName>
</protein>
<dbReference type="InterPro" id="IPR036962">
    <property type="entry name" value="Glyco_hydro_3_N_sf"/>
</dbReference>
<dbReference type="KEGG" id="trg:TRUGW13939_01198"/>
<dbReference type="Gene3D" id="3.40.50.1700">
    <property type="entry name" value="Glycoside hydrolase family 3 C-terminal domain"/>
    <property type="match status" value="1"/>
</dbReference>
<gene>
    <name evidence="13" type="ORF">TRUGW13939_01198</name>
</gene>
<evidence type="ECO:0000256" key="4">
    <source>
        <dbReference type="ARBA" id="ARBA00012744"/>
    </source>
</evidence>
<dbReference type="AlphaFoldDB" id="A0A7H8QKV7"/>
<dbReference type="Pfam" id="PF07691">
    <property type="entry name" value="PA14"/>
    <property type="match status" value="1"/>
</dbReference>
<proteinExistence type="inferred from homology"/>
<keyword evidence="6" id="KW-0136">Cellulose degradation</keyword>
<evidence type="ECO:0000256" key="9">
    <source>
        <dbReference type="ARBA" id="ARBA00023295"/>
    </source>
</evidence>
<dbReference type="InterPro" id="IPR002772">
    <property type="entry name" value="Glyco_hydro_3_C"/>
</dbReference>
<dbReference type="InterPro" id="IPR013783">
    <property type="entry name" value="Ig-like_fold"/>
</dbReference>
<evidence type="ECO:0000256" key="6">
    <source>
        <dbReference type="ARBA" id="ARBA00023001"/>
    </source>
</evidence>
<dbReference type="GeneID" id="55988711"/>
<dbReference type="InterPro" id="IPR026891">
    <property type="entry name" value="Fn3-like"/>
</dbReference>
<evidence type="ECO:0000256" key="2">
    <source>
        <dbReference type="ARBA" id="ARBA00004987"/>
    </source>
</evidence>
<evidence type="ECO:0000256" key="5">
    <source>
        <dbReference type="ARBA" id="ARBA00022801"/>
    </source>
</evidence>
<keyword evidence="10" id="KW-0624">Polysaccharide degradation</keyword>
<dbReference type="Gene3D" id="2.60.40.10">
    <property type="entry name" value="Immunoglobulins"/>
    <property type="match status" value="1"/>
</dbReference>
<dbReference type="PANTHER" id="PTHR42715">
    <property type="entry name" value="BETA-GLUCOSIDASE"/>
    <property type="match status" value="1"/>
</dbReference>
<organism evidence="13 14">
    <name type="scientific">Talaromyces rugulosus</name>
    <name type="common">Penicillium rugulosum</name>
    <dbReference type="NCBI Taxonomy" id="121627"/>
    <lineage>
        <taxon>Eukaryota</taxon>
        <taxon>Fungi</taxon>
        <taxon>Dikarya</taxon>
        <taxon>Ascomycota</taxon>
        <taxon>Pezizomycotina</taxon>
        <taxon>Eurotiomycetes</taxon>
        <taxon>Eurotiomycetidae</taxon>
        <taxon>Eurotiales</taxon>
        <taxon>Trichocomaceae</taxon>
        <taxon>Talaromyces</taxon>
        <taxon>Talaromyces sect. Islandici</taxon>
    </lineage>
</organism>
<dbReference type="InterPro" id="IPR001764">
    <property type="entry name" value="Glyco_hydro_3_N"/>
</dbReference>
<keyword evidence="9" id="KW-0326">Glycosidase</keyword>
<evidence type="ECO:0000256" key="1">
    <source>
        <dbReference type="ARBA" id="ARBA00000448"/>
    </source>
</evidence>
<evidence type="ECO:0000256" key="11">
    <source>
        <dbReference type="SAM" id="SignalP"/>
    </source>
</evidence>
<dbReference type="InterPro" id="IPR017853">
    <property type="entry name" value="GH"/>
</dbReference>
<evidence type="ECO:0000313" key="14">
    <source>
        <dbReference type="Proteomes" id="UP000509510"/>
    </source>
</evidence>
<dbReference type="InterPro" id="IPR011658">
    <property type="entry name" value="PA14_dom"/>
</dbReference>
<dbReference type="Pfam" id="PF00933">
    <property type="entry name" value="Glyco_hydro_3"/>
    <property type="match status" value="1"/>
</dbReference>
<dbReference type="EC" id="3.2.1.21" evidence="4"/>
<dbReference type="SUPFAM" id="SSF56988">
    <property type="entry name" value="Anthrax protective antigen"/>
    <property type="match status" value="1"/>
</dbReference>
<sequence>MLTRLGHGLLLLCLLTSHANGSTHPWLNTSLAAEERLQSFLAQLSVAQKFNMTQGDQSLETDQCIGFVAGNTSLGVPSVCMGDGPAGVGNNLNNVTAFPASVLITSSWDPELFYLFGQALAQEHRSKGRNVVLAPTINIVRTPLWGRAAESMSEDPYLNGRMAVAAVQGIQSQQMIACPKHFAAYNQETNRFGLAPEFDAIDVRVDERTLHEIYLPAFKSAVQDGHAGSVMCSYNKLNGMHACENPWLYDRLKNDWGFTGFVVTDWYFAQRTTVAAALAGLDNSQPGGSLMDLYGFPDFFGEMLVEAVQNGSVPFSRVEDMAARLWRPMFELGVVDRPVEGNETTMARSQAHLDLAQRLVEEGSVLLKNNHETLPLQKHKYRSIAVFGADATSKIQYSEKHGGFVIDSTTVVQSPLDHIKKRASQEGISVTYSEAYPGTDTFATVPSHMFGKSGLNVTYWTTVNWTGSVNRTIKADNITLEDYPVELGATSPDVFSSSYEGTFYPNTTGLYHFSLYGNGNALLYLDGNLTANLNGSNFGMVVQGIASLSKNHPVSIRLDYSMGTSVDTGAYGVSLGVNVASPERYPDAIATARESDVSIVFVSDQHTEGLDSNLGLQLPGDQNELISLLAAHSKRIIVVLNTNSAILMPWLDHVDSVVETFYPGQQAGPALARLLFGDVNFSGKLTVTFPQSIENTPTFPTERFPGVDLVANYSEGLYVGYRWYDEFGVETLFPFGYGLSYTNFQFSNLSIDKRVINKTDFVVEASFRVHNSGPVAGKEVAQLYITFPEEAKEPPKVLKGFQKTAINVSETAHLDFSLAKEDLMIWSENTGNWDFVPGVYTISVGSSSQDIRLEKTIVL</sequence>
<evidence type="ECO:0000256" key="8">
    <source>
        <dbReference type="ARBA" id="ARBA00023277"/>
    </source>
</evidence>
<comment type="catalytic activity">
    <reaction evidence="1">
        <text>Hydrolysis of terminal, non-reducing beta-D-glucosyl residues with release of beta-D-glucose.</text>
        <dbReference type="EC" id="3.2.1.21"/>
    </reaction>
</comment>
<dbReference type="Pfam" id="PF01915">
    <property type="entry name" value="Glyco_hydro_3_C"/>
    <property type="match status" value="1"/>
</dbReference>
<dbReference type="SUPFAM" id="SSF51445">
    <property type="entry name" value="(Trans)glycosidases"/>
    <property type="match status" value="1"/>
</dbReference>
<dbReference type="RefSeq" id="XP_035340294.1">
    <property type="nucleotide sequence ID" value="XM_035484401.1"/>
</dbReference>
<evidence type="ECO:0000313" key="13">
    <source>
        <dbReference type="EMBL" id="QKX54115.1"/>
    </source>
</evidence>
<keyword evidence="14" id="KW-1185">Reference proteome</keyword>
<evidence type="ECO:0000256" key="10">
    <source>
        <dbReference type="ARBA" id="ARBA00023326"/>
    </source>
</evidence>
<dbReference type="OrthoDB" id="47059at2759"/>
<name>A0A7H8QKV7_TALRU</name>
<feature type="domain" description="PA14" evidence="12">
    <location>
        <begin position="450"/>
        <end position="591"/>
    </location>
</feature>
<dbReference type="InterPro" id="IPR036881">
    <property type="entry name" value="Glyco_hydro_3_C_sf"/>
</dbReference>
<comment type="similarity">
    <text evidence="3">Belongs to the glycosyl hydrolase 3 family.</text>
</comment>
<dbReference type="Proteomes" id="UP000509510">
    <property type="component" value="Chromosome I"/>
</dbReference>
<dbReference type="GO" id="GO:0030245">
    <property type="term" value="P:cellulose catabolic process"/>
    <property type="evidence" value="ECO:0007669"/>
    <property type="project" value="UniProtKB-UniPathway"/>
</dbReference>